<dbReference type="AlphaFoldDB" id="A0A8S4QNY8"/>
<reference evidence="1" key="1">
    <citation type="submission" date="2022-03" db="EMBL/GenBank/DDBJ databases">
        <authorList>
            <person name="Lindestad O."/>
        </authorList>
    </citation>
    <scope>NUCLEOTIDE SEQUENCE</scope>
</reference>
<keyword evidence="2" id="KW-1185">Reference proteome</keyword>
<feature type="non-terminal residue" evidence="1">
    <location>
        <position position="1"/>
    </location>
</feature>
<dbReference type="EMBL" id="CAKXAJ010008704">
    <property type="protein sequence ID" value="CAH2210943.1"/>
    <property type="molecule type" value="Genomic_DNA"/>
</dbReference>
<name>A0A8S4QNY8_9NEOP</name>
<organism evidence="1 2">
    <name type="scientific">Pararge aegeria aegeria</name>
    <dbReference type="NCBI Taxonomy" id="348720"/>
    <lineage>
        <taxon>Eukaryota</taxon>
        <taxon>Metazoa</taxon>
        <taxon>Ecdysozoa</taxon>
        <taxon>Arthropoda</taxon>
        <taxon>Hexapoda</taxon>
        <taxon>Insecta</taxon>
        <taxon>Pterygota</taxon>
        <taxon>Neoptera</taxon>
        <taxon>Endopterygota</taxon>
        <taxon>Lepidoptera</taxon>
        <taxon>Glossata</taxon>
        <taxon>Ditrysia</taxon>
        <taxon>Papilionoidea</taxon>
        <taxon>Nymphalidae</taxon>
        <taxon>Satyrinae</taxon>
        <taxon>Satyrini</taxon>
        <taxon>Parargina</taxon>
        <taxon>Pararge</taxon>
    </lineage>
</organism>
<dbReference type="Proteomes" id="UP000838756">
    <property type="component" value="Unassembled WGS sequence"/>
</dbReference>
<accession>A0A8S4QNY8</accession>
<gene>
    <name evidence="1" type="primary">jg5087</name>
    <name evidence="1" type="ORF">PAEG_LOCUS2792</name>
</gene>
<proteinExistence type="predicted"/>
<sequence>AHMNEKNQKATCPPTVFSNAPKAVVTKNPKPHDAVMATVDPLLLTLVVNISPIMAFGIMPRPSNKEIKSLLDLELLFRSIL</sequence>
<evidence type="ECO:0000313" key="1">
    <source>
        <dbReference type="EMBL" id="CAH2210943.1"/>
    </source>
</evidence>
<evidence type="ECO:0000313" key="2">
    <source>
        <dbReference type="Proteomes" id="UP000838756"/>
    </source>
</evidence>
<comment type="caution">
    <text evidence="1">The sequence shown here is derived from an EMBL/GenBank/DDBJ whole genome shotgun (WGS) entry which is preliminary data.</text>
</comment>
<protein>
    <submittedName>
        <fullName evidence="1">Jg5087 protein</fullName>
    </submittedName>
</protein>